<dbReference type="Pfam" id="PF12796">
    <property type="entry name" value="Ank_2"/>
    <property type="match status" value="1"/>
</dbReference>
<feature type="transmembrane region" description="Helical" evidence="14">
    <location>
        <begin position="548"/>
        <end position="565"/>
    </location>
</feature>
<evidence type="ECO:0000313" key="16">
    <source>
        <dbReference type="EMBL" id="KDO17094.1"/>
    </source>
</evidence>
<feature type="transmembrane region" description="Helical" evidence="14">
    <location>
        <begin position="645"/>
        <end position="670"/>
    </location>
</feature>
<keyword evidence="11" id="KW-0407">Ion channel</keyword>
<dbReference type="VEuPathDB" id="FungiDB:SPRG_17493"/>
<dbReference type="RefSeq" id="XP_012212199.1">
    <property type="nucleotide sequence ID" value="XM_012356809.1"/>
</dbReference>
<name>A0A067BFD9_SAPPC</name>
<dbReference type="KEGG" id="spar:SPRG_17493"/>
<feature type="transmembrane region" description="Helical" evidence="14">
    <location>
        <begin position="445"/>
        <end position="467"/>
    </location>
</feature>
<keyword evidence="4" id="KW-0109">Calcium transport</keyword>
<keyword evidence="7" id="KW-0106">Calcium</keyword>
<dbReference type="EMBL" id="KK583782">
    <property type="protein sequence ID" value="KDO17094.1"/>
    <property type="molecule type" value="Genomic_DNA"/>
</dbReference>
<dbReference type="GO" id="GO:0098703">
    <property type="term" value="P:calcium ion import across plasma membrane"/>
    <property type="evidence" value="ECO:0007669"/>
    <property type="project" value="TreeGrafter"/>
</dbReference>
<feature type="domain" description="Ion transport" evidence="15">
    <location>
        <begin position="452"/>
        <end position="682"/>
    </location>
</feature>
<evidence type="ECO:0000256" key="14">
    <source>
        <dbReference type="SAM" id="Phobius"/>
    </source>
</evidence>
<dbReference type="InterPro" id="IPR005821">
    <property type="entry name" value="Ion_trans_dom"/>
</dbReference>
<evidence type="ECO:0000256" key="2">
    <source>
        <dbReference type="ARBA" id="ARBA00022448"/>
    </source>
</evidence>
<dbReference type="InterPro" id="IPR036770">
    <property type="entry name" value="Ankyrin_rpt-contain_sf"/>
</dbReference>
<feature type="repeat" description="ANK" evidence="12">
    <location>
        <begin position="95"/>
        <end position="127"/>
    </location>
</feature>
<dbReference type="AlphaFoldDB" id="A0A067BFD9"/>
<dbReference type="GO" id="GO:0005262">
    <property type="term" value="F:calcium channel activity"/>
    <property type="evidence" value="ECO:0007669"/>
    <property type="project" value="TreeGrafter"/>
</dbReference>
<organism evidence="16 17">
    <name type="scientific">Saprolegnia parasitica (strain CBS 223.65)</name>
    <dbReference type="NCBI Taxonomy" id="695850"/>
    <lineage>
        <taxon>Eukaryota</taxon>
        <taxon>Sar</taxon>
        <taxon>Stramenopiles</taxon>
        <taxon>Oomycota</taxon>
        <taxon>Saprolegniomycetes</taxon>
        <taxon>Saprolegniales</taxon>
        <taxon>Saprolegniaceae</taxon>
        <taxon>Saprolegnia</taxon>
    </lineage>
</organism>
<gene>
    <name evidence="16" type="ORF">SPRG_17493</name>
</gene>
<keyword evidence="2" id="KW-0813">Transport</keyword>
<evidence type="ECO:0000256" key="1">
    <source>
        <dbReference type="ARBA" id="ARBA00004651"/>
    </source>
</evidence>
<dbReference type="OrthoDB" id="20872at2759"/>
<dbReference type="GeneID" id="24139033"/>
<evidence type="ECO:0000256" key="6">
    <source>
        <dbReference type="ARBA" id="ARBA00022737"/>
    </source>
</evidence>
<proteinExistence type="predicted"/>
<comment type="subcellular location">
    <subcellularLocation>
        <location evidence="1">Cell membrane</location>
        <topology evidence="1">Multi-pass membrane protein</topology>
    </subcellularLocation>
</comment>
<dbReference type="PROSITE" id="PS50088">
    <property type="entry name" value="ANK_REPEAT"/>
    <property type="match status" value="5"/>
</dbReference>
<feature type="transmembrane region" description="Helical" evidence="14">
    <location>
        <begin position="368"/>
        <end position="388"/>
    </location>
</feature>
<evidence type="ECO:0000256" key="8">
    <source>
        <dbReference type="ARBA" id="ARBA00022989"/>
    </source>
</evidence>
<feature type="repeat" description="ANK" evidence="12">
    <location>
        <begin position="128"/>
        <end position="160"/>
    </location>
</feature>
<dbReference type="PROSITE" id="PS50297">
    <property type="entry name" value="ANK_REP_REGION"/>
    <property type="match status" value="4"/>
</dbReference>
<evidence type="ECO:0000256" key="4">
    <source>
        <dbReference type="ARBA" id="ARBA00022568"/>
    </source>
</evidence>
<evidence type="ECO:0000259" key="15">
    <source>
        <dbReference type="Pfam" id="PF00520"/>
    </source>
</evidence>
<evidence type="ECO:0000313" key="17">
    <source>
        <dbReference type="Proteomes" id="UP000030745"/>
    </source>
</evidence>
<evidence type="ECO:0000256" key="10">
    <source>
        <dbReference type="ARBA" id="ARBA00023136"/>
    </source>
</evidence>
<dbReference type="Gene3D" id="1.25.40.20">
    <property type="entry name" value="Ankyrin repeat-containing domain"/>
    <property type="match status" value="2"/>
</dbReference>
<dbReference type="InterPro" id="IPR002110">
    <property type="entry name" value="Ankyrin_rpt"/>
</dbReference>
<feature type="transmembrane region" description="Helical" evidence="14">
    <location>
        <begin position="519"/>
        <end position="536"/>
    </location>
</feature>
<dbReference type="GO" id="GO:0005886">
    <property type="term" value="C:plasma membrane"/>
    <property type="evidence" value="ECO:0007669"/>
    <property type="project" value="UniProtKB-SubCell"/>
</dbReference>
<keyword evidence="6" id="KW-0677">Repeat</keyword>
<evidence type="ECO:0000256" key="7">
    <source>
        <dbReference type="ARBA" id="ARBA00022837"/>
    </source>
</evidence>
<feature type="repeat" description="ANK" evidence="12">
    <location>
        <begin position="28"/>
        <end position="60"/>
    </location>
</feature>
<keyword evidence="9" id="KW-0406">Ion transport</keyword>
<keyword evidence="17" id="KW-1185">Reference proteome</keyword>
<feature type="coiled-coil region" evidence="13">
    <location>
        <begin position="815"/>
        <end position="842"/>
    </location>
</feature>
<dbReference type="Pfam" id="PF00520">
    <property type="entry name" value="Ion_trans"/>
    <property type="match status" value="1"/>
</dbReference>
<protein>
    <recommendedName>
        <fullName evidence="15">Ion transport domain-containing protein</fullName>
    </recommendedName>
</protein>
<dbReference type="STRING" id="695850.A0A067BFD9"/>
<keyword evidence="5 14" id="KW-0812">Transmembrane</keyword>
<feature type="repeat" description="ANK" evidence="12">
    <location>
        <begin position="62"/>
        <end position="94"/>
    </location>
</feature>
<feature type="transmembrane region" description="Helical" evidence="14">
    <location>
        <begin position="479"/>
        <end position="499"/>
    </location>
</feature>
<keyword evidence="3" id="KW-1003">Cell membrane</keyword>
<evidence type="ECO:0000256" key="5">
    <source>
        <dbReference type="ARBA" id="ARBA00022692"/>
    </source>
</evidence>
<feature type="transmembrane region" description="Helical" evidence="14">
    <location>
        <begin position="286"/>
        <end position="305"/>
    </location>
</feature>
<feature type="transmembrane region" description="Helical" evidence="14">
    <location>
        <begin position="613"/>
        <end position="633"/>
    </location>
</feature>
<accession>A0A067BFD9</accession>
<keyword evidence="8 14" id="KW-1133">Transmembrane helix</keyword>
<dbReference type="PANTHER" id="PTHR10582:SF2">
    <property type="entry name" value="INACTIVE"/>
    <property type="match status" value="1"/>
</dbReference>
<evidence type="ECO:0000256" key="11">
    <source>
        <dbReference type="ARBA" id="ARBA00023303"/>
    </source>
</evidence>
<dbReference type="Pfam" id="PF13637">
    <property type="entry name" value="Ank_4"/>
    <property type="match status" value="1"/>
</dbReference>
<reference evidence="16 17" key="1">
    <citation type="journal article" date="2013" name="PLoS Genet.">
        <title>Distinctive expansion of potential virulence genes in the genome of the oomycete fish pathogen Saprolegnia parasitica.</title>
        <authorList>
            <person name="Jiang R.H."/>
            <person name="de Bruijn I."/>
            <person name="Haas B.J."/>
            <person name="Belmonte R."/>
            <person name="Lobach L."/>
            <person name="Christie J."/>
            <person name="van den Ackerveken G."/>
            <person name="Bottin A."/>
            <person name="Bulone V."/>
            <person name="Diaz-Moreno S.M."/>
            <person name="Dumas B."/>
            <person name="Fan L."/>
            <person name="Gaulin E."/>
            <person name="Govers F."/>
            <person name="Grenville-Briggs L.J."/>
            <person name="Horner N.R."/>
            <person name="Levin J.Z."/>
            <person name="Mammella M."/>
            <person name="Meijer H.J."/>
            <person name="Morris P."/>
            <person name="Nusbaum C."/>
            <person name="Oome S."/>
            <person name="Phillips A.J."/>
            <person name="van Rooyen D."/>
            <person name="Rzeszutek E."/>
            <person name="Saraiva M."/>
            <person name="Secombes C.J."/>
            <person name="Seidl M.F."/>
            <person name="Snel B."/>
            <person name="Stassen J.H."/>
            <person name="Sykes S."/>
            <person name="Tripathy S."/>
            <person name="van den Berg H."/>
            <person name="Vega-Arreguin J.C."/>
            <person name="Wawra S."/>
            <person name="Young S.K."/>
            <person name="Zeng Q."/>
            <person name="Dieguez-Uribeondo J."/>
            <person name="Russ C."/>
            <person name="Tyler B.M."/>
            <person name="van West P."/>
        </authorList>
    </citation>
    <scope>NUCLEOTIDE SEQUENCE [LARGE SCALE GENOMIC DNA]</scope>
    <source>
        <strain evidence="16 17">CBS 223.65</strain>
    </source>
</reference>
<feature type="repeat" description="ANK" evidence="12">
    <location>
        <begin position="1"/>
        <end position="27"/>
    </location>
</feature>
<dbReference type="SUPFAM" id="SSF48403">
    <property type="entry name" value="Ankyrin repeat"/>
    <property type="match status" value="1"/>
</dbReference>
<feature type="transmembrane region" description="Helical" evidence="14">
    <location>
        <begin position="585"/>
        <end position="606"/>
    </location>
</feature>
<dbReference type="PANTHER" id="PTHR10582">
    <property type="entry name" value="TRANSIENT RECEPTOR POTENTIAL ION CHANNEL PROTEIN"/>
    <property type="match status" value="1"/>
</dbReference>
<evidence type="ECO:0000256" key="9">
    <source>
        <dbReference type="ARBA" id="ARBA00023065"/>
    </source>
</evidence>
<dbReference type="Proteomes" id="UP000030745">
    <property type="component" value="Unassembled WGS sequence"/>
</dbReference>
<evidence type="ECO:0000256" key="13">
    <source>
        <dbReference type="SAM" id="Coils"/>
    </source>
</evidence>
<dbReference type="InterPro" id="IPR024862">
    <property type="entry name" value="TRPV"/>
</dbReference>
<evidence type="ECO:0000256" key="12">
    <source>
        <dbReference type="PROSITE-ProRule" id="PRU00023"/>
    </source>
</evidence>
<keyword evidence="12" id="KW-0040">ANK repeat</keyword>
<dbReference type="SMART" id="SM00248">
    <property type="entry name" value="ANK"/>
    <property type="match status" value="5"/>
</dbReference>
<evidence type="ECO:0000256" key="3">
    <source>
        <dbReference type="ARBA" id="ARBA00022475"/>
    </source>
</evidence>
<keyword evidence="10 14" id="KW-0472">Membrane</keyword>
<sequence length="856" mass="96703">MYASAMGHYECVKLLLGKGARVQAVSSNGSTALLVATRKGYHDVVLLLLQHKAPVDATFNTGGLTSLMVAATQGYLSILQLLLQFHANFTLRNHHGTTLLMLAAQYGHADMTKLLLDRNANLNAEETDGWSALMYAASLGHTAMIQLLLERNAQIGGTDKGGKTAFMVAKDKAVFVKLILEKNATELRFNELMFKGAIECDPKLGKEILNAFVVESGRYSLEFRDLDRIYGRETIQQSALYSILNLEGDDEAEQGVKQHCLQHVVMRRVLQLKWEFFAQRMYIEQFLMYILLLASSVLSGCLYQLDDAAEVTPPPVFKDISNVIWQRNKTSTNGTRSLIAVISFPTASNGTSSTQTTTTNATFDTDTFRFGIMLWSILCVWVVVSYVIAHYGLKPKRLWSLARWSRDGTYSGFFAFLLRGTYIGVNWHEHIPDFPVWQSHAKRLLVAHALFWSVVVSIPICLCILHLDDATIRGYKNWYQAINNLVLWGIAMYFCYWEYKELLGYGLRKYFSLVNATQMSVYLLIIFVYVPCQLGLSHASMLREYQLCLVGFLCLALWILFLQQLEVHPTTGYLLPMMRRLLQDSMRFLILYGVFQAGLTCAYYILLQGSEGYESFPATFVTVFFVLFGQIQTGPIDALSDDQPVLYVFAMGLLMFHMAIAIVLLLNVLIAMMNNTLDEGLEKAKLEALASYANCILRLELSLAPQERNEMIYVIKPKFLHRHQSLLPDDVDAPARRLSFRSANLRMQSLATDEAKPLVVPRPTPQPSSGRHTGILNPSFRQIVLKSDYKVGFEAPVDAHQEWMTEMRGVISTMKKDHATQMQQLKAQLNDITRLIQELEMAQNPRAGLTSSSMQW</sequence>
<keyword evidence="13" id="KW-0175">Coiled coil</keyword>